<protein>
    <submittedName>
        <fullName evidence="1">Uncharacterized protein</fullName>
    </submittedName>
</protein>
<feature type="non-terminal residue" evidence="1">
    <location>
        <position position="1"/>
    </location>
</feature>
<sequence length="33" mass="3853">ERSRSTMMFSVGDISIMLHFSSVFRSGFRLELE</sequence>
<name>A0A392W681_9FABA</name>
<dbReference type="AlphaFoldDB" id="A0A392W681"/>
<comment type="caution">
    <text evidence="1">The sequence shown here is derived from an EMBL/GenBank/DDBJ whole genome shotgun (WGS) entry which is preliminary data.</text>
</comment>
<reference evidence="1 2" key="1">
    <citation type="journal article" date="2018" name="Front. Plant Sci.">
        <title>Red Clover (Trifolium pratense) and Zigzag Clover (T. medium) - A Picture of Genomic Similarities and Differences.</title>
        <authorList>
            <person name="Dluhosova J."/>
            <person name="Istvanek J."/>
            <person name="Nedelnik J."/>
            <person name="Repkova J."/>
        </authorList>
    </citation>
    <scope>NUCLEOTIDE SEQUENCE [LARGE SCALE GENOMIC DNA]</scope>
    <source>
        <strain evidence="2">cv. 10/8</strain>
        <tissue evidence="1">Leaf</tissue>
    </source>
</reference>
<accession>A0A392W681</accession>
<keyword evidence="2" id="KW-1185">Reference proteome</keyword>
<evidence type="ECO:0000313" key="1">
    <source>
        <dbReference type="EMBL" id="MCI95212.1"/>
    </source>
</evidence>
<evidence type="ECO:0000313" key="2">
    <source>
        <dbReference type="Proteomes" id="UP000265520"/>
    </source>
</evidence>
<dbReference type="Proteomes" id="UP000265520">
    <property type="component" value="Unassembled WGS sequence"/>
</dbReference>
<dbReference type="EMBL" id="LXQA011379615">
    <property type="protein sequence ID" value="MCI95212.1"/>
    <property type="molecule type" value="Genomic_DNA"/>
</dbReference>
<organism evidence="1 2">
    <name type="scientific">Trifolium medium</name>
    <dbReference type="NCBI Taxonomy" id="97028"/>
    <lineage>
        <taxon>Eukaryota</taxon>
        <taxon>Viridiplantae</taxon>
        <taxon>Streptophyta</taxon>
        <taxon>Embryophyta</taxon>
        <taxon>Tracheophyta</taxon>
        <taxon>Spermatophyta</taxon>
        <taxon>Magnoliopsida</taxon>
        <taxon>eudicotyledons</taxon>
        <taxon>Gunneridae</taxon>
        <taxon>Pentapetalae</taxon>
        <taxon>rosids</taxon>
        <taxon>fabids</taxon>
        <taxon>Fabales</taxon>
        <taxon>Fabaceae</taxon>
        <taxon>Papilionoideae</taxon>
        <taxon>50 kb inversion clade</taxon>
        <taxon>NPAAA clade</taxon>
        <taxon>Hologalegina</taxon>
        <taxon>IRL clade</taxon>
        <taxon>Trifolieae</taxon>
        <taxon>Trifolium</taxon>
    </lineage>
</organism>
<proteinExistence type="predicted"/>